<dbReference type="PROSITE" id="PS01016">
    <property type="entry name" value="GLYCOPROTEASE"/>
    <property type="match status" value="1"/>
</dbReference>
<dbReference type="GO" id="GO:0046872">
    <property type="term" value="F:metal ion binding"/>
    <property type="evidence" value="ECO:0007669"/>
    <property type="project" value="UniProtKB-KW"/>
</dbReference>
<proteinExistence type="inferred from homology"/>
<feature type="non-terminal residue" evidence="10">
    <location>
        <position position="1"/>
    </location>
</feature>
<dbReference type="PANTHER" id="PTHR11735:SF6">
    <property type="entry name" value="TRNA N6-ADENOSINE THREONYLCARBAMOYLTRANSFERASE, MITOCHONDRIAL"/>
    <property type="match status" value="1"/>
</dbReference>
<reference evidence="10" key="1">
    <citation type="submission" date="2018-05" db="EMBL/GenBank/DDBJ databases">
        <authorList>
            <person name="Lanie J.A."/>
            <person name="Ng W.-L."/>
            <person name="Kazmierczak K.M."/>
            <person name="Andrzejewski T.M."/>
            <person name="Davidsen T.M."/>
            <person name="Wayne K.J."/>
            <person name="Tettelin H."/>
            <person name="Glass J.I."/>
            <person name="Rusch D."/>
            <person name="Podicherti R."/>
            <person name="Tsui H.-C.T."/>
            <person name="Winkler M.E."/>
        </authorList>
    </citation>
    <scope>NUCLEOTIDE SEQUENCE</scope>
</reference>
<dbReference type="GO" id="GO:0061711">
    <property type="term" value="F:tRNA N(6)-L-threonylcarbamoyladenine synthase activity"/>
    <property type="evidence" value="ECO:0007669"/>
    <property type="project" value="UniProtKB-EC"/>
</dbReference>
<dbReference type="SUPFAM" id="SSF53067">
    <property type="entry name" value="Actin-like ATPase domain"/>
    <property type="match status" value="2"/>
</dbReference>
<keyword evidence="3" id="KW-0808">Transferase</keyword>
<dbReference type="InterPro" id="IPR000905">
    <property type="entry name" value="Gcp-like_dom"/>
</dbReference>
<comment type="catalytic activity">
    <reaction evidence="8">
        <text>L-threonylcarbamoyladenylate + adenosine(37) in tRNA = N(6)-L-threonylcarbamoyladenosine(37) in tRNA + AMP + H(+)</text>
        <dbReference type="Rhea" id="RHEA:37059"/>
        <dbReference type="Rhea" id="RHEA-COMP:10162"/>
        <dbReference type="Rhea" id="RHEA-COMP:10163"/>
        <dbReference type="ChEBI" id="CHEBI:15378"/>
        <dbReference type="ChEBI" id="CHEBI:73682"/>
        <dbReference type="ChEBI" id="CHEBI:74411"/>
        <dbReference type="ChEBI" id="CHEBI:74418"/>
        <dbReference type="ChEBI" id="CHEBI:456215"/>
        <dbReference type="EC" id="2.3.1.234"/>
    </reaction>
</comment>
<dbReference type="PANTHER" id="PTHR11735">
    <property type="entry name" value="TRNA N6-ADENOSINE THREONYLCARBAMOYLTRANSFERASE"/>
    <property type="match status" value="1"/>
</dbReference>
<dbReference type="AlphaFoldDB" id="A0A381S159"/>
<dbReference type="GO" id="GO:0002949">
    <property type="term" value="P:tRNA threonylcarbamoyladenosine modification"/>
    <property type="evidence" value="ECO:0007669"/>
    <property type="project" value="InterPro"/>
</dbReference>
<gene>
    <name evidence="10" type="ORF">METZ01_LOCUS50028</name>
</gene>
<evidence type="ECO:0000256" key="5">
    <source>
        <dbReference type="ARBA" id="ARBA00022723"/>
    </source>
</evidence>
<accession>A0A381S159</accession>
<keyword evidence="6" id="KW-0408">Iron</keyword>
<evidence type="ECO:0000256" key="4">
    <source>
        <dbReference type="ARBA" id="ARBA00022694"/>
    </source>
</evidence>
<evidence type="ECO:0000256" key="2">
    <source>
        <dbReference type="ARBA" id="ARBA00022490"/>
    </source>
</evidence>
<dbReference type="InterPro" id="IPR017861">
    <property type="entry name" value="KAE1/TsaD"/>
</dbReference>
<keyword evidence="7" id="KW-0012">Acyltransferase</keyword>
<protein>
    <recommendedName>
        <fullName evidence="1">N(6)-L-threonylcarbamoyladenine synthase</fullName>
        <ecNumber evidence="1">2.3.1.234</ecNumber>
    </recommendedName>
</protein>
<dbReference type="PRINTS" id="PR00789">
    <property type="entry name" value="OSIALOPTASE"/>
</dbReference>
<name>A0A381S159_9ZZZZ</name>
<keyword evidence="4" id="KW-0819">tRNA processing</keyword>
<dbReference type="NCBIfam" id="TIGR00329">
    <property type="entry name" value="gcp_kae1"/>
    <property type="match status" value="1"/>
</dbReference>
<feature type="domain" description="Gcp-like" evidence="9">
    <location>
        <begin position="7"/>
        <end position="289"/>
    </location>
</feature>
<sequence length="315" mass="33989">VCTNGSILSNIISSQKIHQSFGGVVPELASREHERLLNSLVFRAIEEAGISLSSLEGIAVTKGPGLAGTLLAGVCFSKGLAQGLKIPIIGINHLEAHIFASFLENPNLTFPFVCLLVSGGHTQVWVINEIDNYELMGETRDDAAGEAFDKGARILGLGYPGGPEIEKLARNGNPKTIDFPKSFMKTNAIEFSFSGLKTSLLYYMDHFDESDGTISIEDVAASYQNAIIEVLIHKLKQTLEITHVKTCVIAGGVAANNQLRQKAHQMLPEISLSFPGLEYCTDNAAMVAFLGELKLKAGYTSPINFGIKPNLQLQV</sequence>
<evidence type="ECO:0000256" key="8">
    <source>
        <dbReference type="ARBA" id="ARBA00048117"/>
    </source>
</evidence>
<evidence type="ECO:0000259" key="9">
    <source>
        <dbReference type="Pfam" id="PF00814"/>
    </source>
</evidence>
<evidence type="ECO:0000256" key="1">
    <source>
        <dbReference type="ARBA" id="ARBA00012156"/>
    </source>
</evidence>
<dbReference type="Gene3D" id="3.30.420.40">
    <property type="match status" value="2"/>
</dbReference>
<dbReference type="Pfam" id="PF00814">
    <property type="entry name" value="TsaD"/>
    <property type="match status" value="1"/>
</dbReference>
<organism evidence="10">
    <name type="scientific">marine metagenome</name>
    <dbReference type="NCBI Taxonomy" id="408172"/>
    <lineage>
        <taxon>unclassified sequences</taxon>
        <taxon>metagenomes</taxon>
        <taxon>ecological metagenomes</taxon>
    </lineage>
</organism>
<evidence type="ECO:0000313" key="10">
    <source>
        <dbReference type="EMBL" id="SUZ97174.1"/>
    </source>
</evidence>
<evidence type="ECO:0000256" key="7">
    <source>
        <dbReference type="ARBA" id="ARBA00023315"/>
    </source>
</evidence>
<keyword evidence="5" id="KW-0479">Metal-binding</keyword>
<dbReference type="EC" id="2.3.1.234" evidence="1"/>
<dbReference type="FunFam" id="3.30.420.40:FF:000040">
    <property type="entry name" value="tRNA N6-adenosine threonylcarbamoyltransferase"/>
    <property type="match status" value="1"/>
</dbReference>
<dbReference type="InterPro" id="IPR022450">
    <property type="entry name" value="TsaD"/>
</dbReference>
<dbReference type="InterPro" id="IPR043129">
    <property type="entry name" value="ATPase_NBD"/>
</dbReference>
<evidence type="ECO:0000256" key="3">
    <source>
        <dbReference type="ARBA" id="ARBA00022679"/>
    </source>
</evidence>
<dbReference type="CDD" id="cd24133">
    <property type="entry name" value="ASKHA_NBD_TsaD_bac"/>
    <property type="match status" value="1"/>
</dbReference>
<dbReference type="NCBIfam" id="TIGR03723">
    <property type="entry name" value="T6A_TsaD_YgjD"/>
    <property type="match status" value="1"/>
</dbReference>
<dbReference type="InterPro" id="IPR017860">
    <property type="entry name" value="Peptidase_M22_CS"/>
</dbReference>
<keyword evidence="2" id="KW-0963">Cytoplasm</keyword>
<dbReference type="HAMAP" id="MF_01445">
    <property type="entry name" value="TsaD"/>
    <property type="match status" value="1"/>
</dbReference>
<evidence type="ECO:0000256" key="6">
    <source>
        <dbReference type="ARBA" id="ARBA00023004"/>
    </source>
</evidence>
<dbReference type="EMBL" id="UINC01002484">
    <property type="protein sequence ID" value="SUZ97174.1"/>
    <property type="molecule type" value="Genomic_DNA"/>
</dbReference>